<sequence>MDGLGASPLPVTSLRSDALDGEVYIHLALFTFADTREAAANPAAAVGLCGQQQQQQLLQRLQQLQQQQQQAVVVLFVLHLQIH</sequence>
<dbReference type="AlphaFoldDB" id="U6LDV2"/>
<proteinExistence type="predicted"/>
<keyword evidence="2" id="KW-1185">Reference proteome</keyword>
<name>U6LDV2_9EIME</name>
<reference evidence="1" key="1">
    <citation type="submission" date="2013-10" db="EMBL/GenBank/DDBJ databases">
        <title>Genomic analysis of the causative agents of coccidiosis in chickens.</title>
        <authorList>
            <person name="Reid A.J."/>
            <person name="Blake D."/>
            <person name="Billington K."/>
            <person name="Browne H."/>
            <person name="Dunn M."/>
            <person name="Hung S."/>
            <person name="Kawahara F."/>
            <person name="Miranda-Saavedra D."/>
            <person name="Mourier T."/>
            <person name="Nagra H."/>
            <person name="Otto T.D."/>
            <person name="Rawlings N."/>
            <person name="Sanchez A."/>
            <person name="Sanders M."/>
            <person name="Subramaniam C."/>
            <person name="Tay Y."/>
            <person name="Dear P."/>
            <person name="Doerig C."/>
            <person name="Gruber A."/>
            <person name="Parkinson J."/>
            <person name="Shirley M."/>
            <person name="Wan K.L."/>
            <person name="Berriman M."/>
            <person name="Tomley F."/>
            <person name="Pain A."/>
        </authorList>
    </citation>
    <scope>NUCLEOTIDE SEQUENCE [LARGE SCALE GENOMIC DNA]</scope>
    <source>
        <strain evidence="1">Houghton</strain>
    </source>
</reference>
<organism evidence="1 2">
    <name type="scientific">Eimeria brunetti</name>
    <dbReference type="NCBI Taxonomy" id="51314"/>
    <lineage>
        <taxon>Eukaryota</taxon>
        <taxon>Sar</taxon>
        <taxon>Alveolata</taxon>
        <taxon>Apicomplexa</taxon>
        <taxon>Conoidasida</taxon>
        <taxon>Coccidia</taxon>
        <taxon>Eucoccidiorida</taxon>
        <taxon>Eimeriorina</taxon>
        <taxon>Eimeriidae</taxon>
        <taxon>Eimeria</taxon>
    </lineage>
</organism>
<dbReference type="Proteomes" id="UP000030750">
    <property type="component" value="Unassembled WGS sequence"/>
</dbReference>
<dbReference type="VEuPathDB" id="ToxoDB:EBH_0013300"/>
<dbReference type="EMBL" id="HG710472">
    <property type="protein sequence ID" value="CDJ46744.1"/>
    <property type="molecule type" value="Genomic_DNA"/>
</dbReference>
<evidence type="ECO:0000313" key="1">
    <source>
        <dbReference type="EMBL" id="CDJ46744.1"/>
    </source>
</evidence>
<reference evidence="1" key="2">
    <citation type="submission" date="2013-10" db="EMBL/GenBank/DDBJ databases">
        <authorList>
            <person name="Aslett M."/>
        </authorList>
    </citation>
    <scope>NUCLEOTIDE SEQUENCE [LARGE SCALE GENOMIC DNA]</scope>
    <source>
        <strain evidence="1">Houghton</strain>
    </source>
</reference>
<evidence type="ECO:0000313" key="2">
    <source>
        <dbReference type="Proteomes" id="UP000030750"/>
    </source>
</evidence>
<accession>U6LDV2</accession>
<gene>
    <name evidence="1" type="ORF">EBH_0013300</name>
</gene>
<protein>
    <submittedName>
        <fullName evidence="1">Uncharacterized protein</fullName>
    </submittedName>
</protein>